<evidence type="ECO:0000256" key="2">
    <source>
        <dbReference type="SAM" id="SignalP"/>
    </source>
</evidence>
<feature type="chain" id="PRO_5013782295" evidence="2">
    <location>
        <begin position="21"/>
        <end position="214"/>
    </location>
</feature>
<sequence length="214" mass="21417">MYLKVVPSLLILSVLSGSYAAPSPDEVSSAVYRAGLVASELVTGVVLGTDSTGHTTYAIAFAEPLTVNPTATAPDSTWSAAGTLVEGSTDAHFFEIATLGTNTVAVIQDCALGSGFAACTLVEKNANTAGAVIQSTLFTTTLAPSPSPSPSGGTTIALPASSSSTLKNGAGQLDRVGPSATTLAVVGPNRVIAIDFGRAMPIREDLAVMGTNAS</sequence>
<name>A0A2G8RXK4_9APHY</name>
<dbReference type="Proteomes" id="UP000230002">
    <property type="component" value="Unassembled WGS sequence"/>
</dbReference>
<evidence type="ECO:0000313" key="4">
    <source>
        <dbReference type="Proteomes" id="UP000230002"/>
    </source>
</evidence>
<feature type="signal peptide" evidence="2">
    <location>
        <begin position="1"/>
        <end position="20"/>
    </location>
</feature>
<evidence type="ECO:0000256" key="1">
    <source>
        <dbReference type="SAM" id="MobiDB-lite"/>
    </source>
</evidence>
<comment type="caution">
    <text evidence="3">The sequence shown here is derived from an EMBL/GenBank/DDBJ whole genome shotgun (WGS) entry which is preliminary data.</text>
</comment>
<feature type="compositionally biased region" description="Low complexity" evidence="1">
    <location>
        <begin position="142"/>
        <end position="155"/>
    </location>
</feature>
<keyword evidence="2" id="KW-0732">Signal</keyword>
<accession>A0A2G8RXK4</accession>
<dbReference type="EMBL" id="AYKW01000045">
    <property type="protein sequence ID" value="PIL26048.1"/>
    <property type="molecule type" value="Genomic_DNA"/>
</dbReference>
<organism evidence="3 4">
    <name type="scientific">Ganoderma sinense ZZ0214-1</name>
    <dbReference type="NCBI Taxonomy" id="1077348"/>
    <lineage>
        <taxon>Eukaryota</taxon>
        <taxon>Fungi</taxon>
        <taxon>Dikarya</taxon>
        <taxon>Basidiomycota</taxon>
        <taxon>Agaricomycotina</taxon>
        <taxon>Agaricomycetes</taxon>
        <taxon>Polyporales</taxon>
        <taxon>Polyporaceae</taxon>
        <taxon>Ganoderma</taxon>
    </lineage>
</organism>
<gene>
    <name evidence="3" type="ORF">GSI_11802</name>
</gene>
<keyword evidence="4" id="KW-1185">Reference proteome</keyword>
<reference evidence="3 4" key="1">
    <citation type="journal article" date="2015" name="Sci. Rep.">
        <title>Chromosome-level genome map provides insights into diverse defense mechanisms in the medicinal fungus Ganoderma sinense.</title>
        <authorList>
            <person name="Zhu Y."/>
            <person name="Xu J."/>
            <person name="Sun C."/>
            <person name="Zhou S."/>
            <person name="Xu H."/>
            <person name="Nelson D.R."/>
            <person name="Qian J."/>
            <person name="Song J."/>
            <person name="Luo H."/>
            <person name="Xiang L."/>
            <person name="Li Y."/>
            <person name="Xu Z."/>
            <person name="Ji A."/>
            <person name="Wang L."/>
            <person name="Lu S."/>
            <person name="Hayward A."/>
            <person name="Sun W."/>
            <person name="Li X."/>
            <person name="Schwartz D.C."/>
            <person name="Wang Y."/>
            <person name="Chen S."/>
        </authorList>
    </citation>
    <scope>NUCLEOTIDE SEQUENCE [LARGE SCALE GENOMIC DNA]</scope>
    <source>
        <strain evidence="3 4">ZZ0214-1</strain>
    </source>
</reference>
<feature type="region of interest" description="Disordered" evidence="1">
    <location>
        <begin position="142"/>
        <end position="161"/>
    </location>
</feature>
<dbReference type="AlphaFoldDB" id="A0A2G8RXK4"/>
<evidence type="ECO:0000313" key="3">
    <source>
        <dbReference type="EMBL" id="PIL26048.1"/>
    </source>
</evidence>
<proteinExistence type="predicted"/>
<protein>
    <submittedName>
        <fullName evidence="3">Uncharacterized protein</fullName>
    </submittedName>
</protein>